<accession>A0A6J5X209</accession>
<sequence>MPYCHSSTAAVAKDGSWLIEKPTLQNMNKQGEQDCFSFNITITEGVLCSSVYLNGVHIDDGCHVDG</sequence>
<dbReference type="AlphaFoldDB" id="A0A6J5X209"/>
<keyword evidence="2" id="KW-1185">Reference proteome</keyword>
<gene>
    <name evidence="1" type="ORF">ORAREDHAP_LOCUS22669</name>
</gene>
<protein>
    <submittedName>
        <fullName evidence="1">Uncharacterized protein</fullName>
    </submittedName>
</protein>
<proteinExistence type="predicted"/>
<name>A0A6J5X209_PRUAR</name>
<dbReference type="EMBL" id="CAEKKB010000003">
    <property type="protein sequence ID" value="CAB4304888.1"/>
    <property type="molecule type" value="Genomic_DNA"/>
</dbReference>
<reference evidence="2" key="1">
    <citation type="journal article" date="2020" name="Genome Biol.">
        <title>Gamete binning: chromosome-level and haplotype-resolved genome assembly enabled by high-throughput single-cell sequencing of gamete genomes.</title>
        <authorList>
            <person name="Campoy J.A."/>
            <person name="Sun H."/>
            <person name="Goel M."/>
            <person name="Jiao W.-B."/>
            <person name="Folz-Donahue K."/>
            <person name="Wang N."/>
            <person name="Rubio M."/>
            <person name="Liu C."/>
            <person name="Kukat C."/>
            <person name="Ruiz D."/>
            <person name="Huettel B."/>
            <person name="Schneeberger K."/>
        </authorList>
    </citation>
    <scope>NUCLEOTIDE SEQUENCE [LARGE SCALE GENOMIC DNA]</scope>
    <source>
        <strain evidence="2">cv. Rojo Pasion</strain>
    </source>
</reference>
<evidence type="ECO:0000313" key="1">
    <source>
        <dbReference type="EMBL" id="CAB4304888.1"/>
    </source>
</evidence>
<evidence type="ECO:0000313" key="2">
    <source>
        <dbReference type="Proteomes" id="UP000507245"/>
    </source>
</evidence>
<organism evidence="1 2">
    <name type="scientific">Prunus armeniaca</name>
    <name type="common">Apricot</name>
    <name type="synonym">Armeniaca vulgaris</name>
    <dbReference type="NCBI Taxonomy" id="36596"/>
    <lineage>
        <taxon>Eukaryota</taxon>
        <taxon>Viridiplantae</taxon>
        <taxon>Streptophyta</taxon>
        <taxon>Embryophyta</taxon>
        <taxon>Tracheophyta</taxon>
        <taxon>Spermatophyta</taxon>
        <taxon>Magnoliopsida</taxon>
        <taxon>eudicotyledons</taxon>
        <taxon>Gunneridae</taxon>
        <taxon>Pentapetalae</taxon>
        <taxon>rosids</taxon>
        <taxon>fabids</taxon>
        <taxon>Rosales</taxon>
        <taxon>Rosaceae</taxon>
        <taxon>Amygdaloideae</taxon>
        <taxon>Amygdaleae</taxon>
        <taxon>Prunus</taxon>
    </lineage>
</organism>
<dbReference type="Proteomes" id="UP000507245">
    <property type="component" value="Unassembled WGS sequence"/>
</dbReference>